<dbReference type="OrthoDB" id="9813391at2"/>
<dbReference type="RefSeq" id="WP_023054479.1">
    <property type="nucleotide sequence ID" value="NZ_AWXA01000053.1"/>
</dbReference>
<evidence type="ECO:0000313" key="1">
    <source>
        <dbReference type="EMBL" id="ERT57172.1"/>
    </source>
</evidence>
<name>U7UCN6_9FIRM</name>
<gene>
    <name evidence="1" type="ORF">HMPREF1250_1687</name>
</gene>
<dbReference type="Proteomes" id="UP000017090">
    <property type="component" value="Unassembled WGS sequence"/>
</dbReference>
<dbReference type="STRING" id="1111454.HMPREF1250_1687"/>
<evidence type="ECO:0008006" key="3">
    <source>
        <dbReference type="Google" id="ProtNLM"/>
    </source>
</evidence>
<dbReference type="eggNOG" id="COG0253">
    <property type="taxonomic scope" value="Bacteria"/>
</dbReference>
<sequence length="272" mass="29110">MQTIHYVMADPSGNTTVLVLDRIDRADHSVVAAKLLVSEALEAEQVAYLTMDPADGTALRIDMMGGEFCGNASRSAAAYALSLTREDKGMYRVSCSGCTVPLGVAVERKGDVFQAVIDMPLPESVEAVLIPVNDLPYRFFKVTLPGIVHFVYFVQTGDNVDKEIYWQALREYVSTDAYAAYGLIIVDTQALTMVPAVYVAETDTRYWERSCGSGSAAAAAALACVGRRNVACTLRQPGGAIAIAAKVDDGELQSLRIGGTVALSAVQTVLIE</sequence>
<dbReference type="PATRIC" id="fig|1111454.3.peg.1977"/>
<dbReference type="AlphaFoldDB" id="U7UCN6"/>
<evidence type="ECO:0000313" key="2">
    <source>
        <dbReference type="Proteomes" id="UP000017090"/>
    </source>
</evidence>
<dbReference type="EMBL" id="AWXA01000053">
    <property type="protein sequence ID" value="ERT57172.1"/>
    <property type="molecule type" value="Genomic_DNA"/>
</dbReference>
<protein>
    <recommendedName>
        <fullName evidence="3">Diaminopimelate epimerase</fullName>
    </recommendedName>
</protein>
<proteinExistence type="predicted"/>
<comment type="caution">
    <text evidence="1">The sequence shown here is derived from an EMBL/GenBank/DDBJ whole genome shotgun (WGS) entry which is preliminary data.</text>
</comment>
<dbReference type="InterPro" id="IPR058944">
    <property type="entry name" value="CntK-like"/>
</dbReference>
<accession>U7UCN6</accession>
<keyword evidence="2" id="KW-1185">Reference proteome</keyword>
<dbReference type="SUPFAM" id="SSF54506">
    <property type="entry name" value="Diaminopimelate epimerase-like"/>
    <property type="match status" value="1"/>
</dbReference>
<dbReference type="Pfam" id="PF26317">
    <property type="entry name" value="CntK_N"/>
    <property type="match status" value="1"/>
</dbReference>
<reference evidence="1 2" key="1">
    <citation type="submission" date="2013-09" db="EMBL/GenBank/DDBJ databases">
        <authorList>
            <person name="Durkin A.S."/>
            <person name="Haft D.R."/>
            <person name="McCorrison J."/>
            <person name="Torralba M."/>
            <person name="Gillis M."/>
            <person name="Haft D.H."/>
            <person name="Methe B."/>
            <person name="Sutton G."/>
            <person name="Nelson K.E."/>
        </authorList>
    </citation>
    <scope>NUCLEOTIDE SEQUENCE [LARGE SCALE GENOMIC DNA]</scope>
    <source>
        <strain evidence="1 2">BV3C16-1</strain>
    </source>
</reference>
<organism evidence="1 2">
    <name type="scientific">Megasphaera vaginalis</name>
    <name type="common">ex Srinivasan et al. 2021</name>
    <dbReference type="NCBI Taxonomy" id="1111454"/>
    <lineage>
        <taxon>Bacteria</taxon>
        <taxon>Bacillati</taxon>
        <taxon>Bacillota</taxon>
        <taxon>Negativicutes</taxon>
        <taxon>Veillonellales</taxon>
        <taxon>Veillonellaceae</taxon>
        <taxon>Megasphaera</taxon>
    </lineage>
</organism>